<gene>
    <name evidence="6" type="ORF">SAMN05444581_12411</name>
</gene>
<keyword evidence="7" id="KW-1185">Reference proteome</keyword>
<feature type="domain" description="Poly-beta-hydroxybutyrate polymerase N-terminal" evidence="4">
    <location>
        <begin position="113"/>
        <end position="282"/>
    </location>
</feature>
<protein>
    <submittedName>
        <fullName evidence="6">Polyhydroxyalkanoate synthase</fullName>
    </submittedName>
</protein>
<dbReference type="STRING" id="1612308.SAMN05444581_12411"/>
<dbReference type="Gene3D" id="3.40.50.1820">
    <property type="entry name" value="alpha/beta hydrolase"/>
    <property type="match status" value="1"/>
</dbReference>
<evidence type="ECO:0000313" key="7">
    <source>
        <dbReference type="Proteomes" id="UP000198755"/>
    </source>
</evidence>
<dbReference type="RefSeq" id="WP_175492680.1">
    <property type="nucleotide sequence ID" value="NZ_FOSN01000024.1"/>
</dbReference>
<evidence type="ECO:0000256" key="3">
    <source>
        <dbReference type="SAM" id="MobiDB-lite"/>
    </source>
</evidence>
<evidence type="ECO:0000313" key="6">
    <source>
        <dbReference type="EMBL" id="SFK81678.1"/>
    </source>
</evidence>
<feature type="compositionally biased region" description="Basic residues" evidence="3">
    <location>
        <begin position="530"/>
        <end position="539"/>
    </location>
</feature>
<dbReference type="Pfam" id="PF07167">
    <property type="entry name" value="PhaC_N"/>
    <property type="match status" value="1"/>
</dbReference>
<sequence>MPKNALQARPHQTLAAREQRMFAAPASSAAEALDPAVLLDRLVHAAIGRLTSGLSPTALALAYLDWAQHLAISPGKQMNLVRRAMGDAARLTSYAALASIDRNAPDCIAPPPDDRRFRNDAWRRWPFNVISQACLMRENWWRAATSGVVGVSRHHENVVSFVADQILEAMSPANCIATNPEVLEATIRERGENLTRGARYWITDQVRAMLNSPPVGANAFRPGHEVAVTRGAVIYRNRLIELIQYSPTTTEVFAEPVLIVPAWIMKYYILDLSPSNSFVKYLVDRGHTVFIISWLNPTGDDRDLSMEDYVRLGLLDAVQAVEAIVSGRKIDAVGYCLGGTLLSIVAALLAGNGSDVFNSLTFLASQVDFTEAGPLTLFIDDAQISLLDDVMWDQGVLERRQMLGAFQLLQSNSLIWSHSISEYLLGQPAPMFDLMAWDADATRMPYRMHSEYLRSLFLNNDLFEGRFQVNGRPIALRDISAPIFSVATERDFIAPWRSVYKINLVTTTEVTFVLTSGGHNGGVVDEPGHPHRRYRTSHRPSRDPYVDPDRWYEASPVVEGSWWPALASWMEARSSGRVPPPGLGAPEKGFAPLCAAPGTYVLQA</sequence>
<dbReference type="PANTHER" id="PTHR36837">
    <property type="entry name" value="POLY(3-HYDROXYALKANOATE) POLYMERASE SUBUNIT PHAC"/>
    <property type="match status" value="1"/>
</dbReference>
<dbReference type="Pfam" id="PF12551">
    <property type="entry name" value="PHBC_N"/>
    <property type="match status" value="1"/>
</dbReference>
<keyword evidence="1" id="KW-0808">Transferase</keyword>
<name>A0A1I4CKB5_9HYPH</name>
<dbReference type="InterPro" id="IPR022211">
    <property type="entry name" value="PHBC_N"/>
</dbReference>
<proteinExistence type="predicted"/>
<evidence type="ECO:0000259" key="4">
    <source>
        <dbReference type="Pfam" id="PF07167"/>
    </source>
</evidence>
<dbReference type="PANTHER" id="PTHR36837:SF5">
    <property type="entry name" value="POLY-3-HYDROXYBUTYRATE SYNTHASE"/>
    <property type="match status" value="1"/>
</dbReference>
<dbReference type="GO" id="GO:0016746">
    <property type="term" value="F:acyltransferase activity"/>
    <property type="evidence" value="ECO:0007669"/>
    <property type="project" value="UniProtKB-KW"/>
</dbReference>
<dbReference type="AlphaFoldDB" id="A0A1I4CKB5"/>
<accession>A0A1I4CKB5</accession>
<evidence type="ECO:0000256" key="2">
    <source>
        <dbReference type="ARBA" id="ARBA00023315"/>
    </source>
</evidence>
<evidence type="ECO:0000259" key="5">
    <source>
        <dbReference type="Pfam" id="PF12551"/>
    </source>
</evidence>
<dbReference type="EMBL" id="FOSN01000024">
    <property type="protein sequence ID" value="SFK81678.1"/>
    <property type="molecule type" value="Genomic_DNA"/>
</dbReference>
<feature type="region of interest" description="Disordered" evidence="3">
    <location>
        <begin position="521"/>
        <end position="541"/>
    </location>
</feature>
<dbReference type="GO" id="GO:0042619">
    <property type="term" value="P:poly-hydroxybutyrate biosynthetic process"/>
    <property type="evidence" value="ECO:0007669"/>
    <property type="project" value="InterPro"/>
</dbReference>
<dbReference type="InterPro" id="IPR051321">
    <property type="entry name" value="PHA/PHB_synthase"/>
</dbReference>
<feature type="domain" description="Poly-beta-hydroxybutyrate polymerase N-terminal" evidence="5">
    <location>
        <begin position="36"/>
        <end position="76"/>
    </location>
</feature>
<organism evidence="6 7">
    <name type="scientific">Methylocapsa palsarum</name>
    <dbReference type="NCBI Taxonomy" id="1612308"/>
    <lineage>
        <taxon>Bacteria</taxon>
        <taxon>Pseudomonadati</taxon>
        <taxon>Pseudomonadota</taxon>
        <taxon>Alphaproteobacteria</taxon>
        <taxon>Hyphomicrobiales</taxon>
        <taxon>Beijerinckiaceae</taxon>
        <taxon>Methylocapsa</taxon>
    </lineage>
</organism>
<dbReference type="InterPro" id="IPR010941">
    <property type="entry name" value="PhaC_N"/>
</dbReference>
<dbReference type="SUPFAM" id="SSF53474">
    <property type="entry name" value="alpha/beta-Hydrolases"/>
    <property type="match status" value="1"/>
</dbReference>
<dbReference type="InterPro" id="IPR029058">
    <property type="entry name" value="AB_hydrolase_fold"/>
</dbReference>
<dbReference type="Proteomes" id="UP000198755">
    <property type="component" value="Unassembled WGS sequence"/>
</dbReference>
<reference evidence="6 7" key="1">
    <citation type="submission" date="2016-10" db="EMBL/GenBank/DDBJ databases">
        <authorList>
            <person name="de Groot N.N."/>
        </authorList>
    </citation>
    <scope>NUCLEOTIDE SEQUENCE [LARGE SCALE GENOMIC DNA]</scope>
    <source>
        <strain evidence="6 7">NE2</strain>
    </source>
</reference>
<evidence type="ECO:0000256" key="1">
    <source>
        <dbReference type="ARBA" id="ARBA00022679"/>
    </source>
</evidence>
<keyword evidence="2" id="KW-0012">Acyltransferase</keyword>